<sequence>MADEPDAGDRLASATAEVSARLEHVIEEIKPRLRGWLHAATLPLIAVAGIVLIALSPRPAIAWASAVYAVCAVLLFGVSALYHTGTWSPAAHARLKRFDHANIFLLIAGSYTPYTMLLLDRSDATALLSLVWVGAAAGVLFRVFWIGAPRWLYVPIYLALGWAAVFWTPQFAASASTTVLILLVVGGALYSIGGIVYGLQRPNPSPTWFGFHEVFHSLTIAAFVVHYVGISIAAYSS</sequence>
<dbReference type="PANTHER" id="PTHR20855">
    <property type="entry name" value="ADIPOR/PROGESTIN RECEPTOR-RELATED"/>
    <property type="match status" value="1"/>
</dbReference>
<feature type="transmembrane region" description="Helical" evidence="6">
    <location>
        <begin position="36"/>
        <end position="55"/>
    </location>
</feature>
<evidence type="ECO:0000313" key="7">
    <source>
        <dbReference type="EMBL" id="CAA9317100.1"/>
    </source>
</evidence>
<evidence type="ECO:0000256" key="6">
    <source>
        <dbReference type="SAM" id="Phobius"/>
    </source>
</evidence>
<dbReference type="Pfam" id="PF03006">
    <property type="entry name" value="HlyIII"/>
    <property type="match status" value="1"/>
</dbReference>
<dbReference type="GO" id="GO:0046872">
    <property type="term" value="F:metal ion binding"/>
    <property type="evidence" value="ECO:0007669"/>
    <property type="project" value="UniProtKB-KW"/>
</dbReference>
<gene>
    <name evidence="7" type="ORF">AVDCRST_MAG29-186</name>
</gene>
<feature type="transmembrane region" description="Helical" evidence="6">
    <location>
        <begin position="214"/>
        <end position="235"/>
    </location>
</feature>
<evidence type="ECO:0000256" key="2">
    <source>
        <dbReference type="ARBA" id="ARBA00022692"/>
    </source>
</evidence>
<feature type="binding site" evidence="5">
    <location>
        <position position="83"/>
    </location>
    <ligand>
        <name>Zn(2+)</name>
        <dbReference type="ChEBI" id="CHEBI:29105"/>
    </ligand>
</feature>
<organism evidence="7">
    <name type="scientific">uncultured Nocardioidaceae bacterium</name>
    <dbReference type="NCBI Taxonomy" id="253824"/>
    <lineage>
        <taxon>Bacteria</taxon>
        <taxon>Bacillati</taxon>
        <taxon>Actinomycetota</taxon>
        <taxon>Actinomycetes</taxon>
        <taxon>Propionibacteriales</taxon>
        <taxon>Nocardioidaceae</taxon>
        <taxon>environmental samples</taxon>
    </lineage>
</organism>
<comment type="subcellular location">
    <subcellularLocation>
        <location evidence="1">Membrane</location>
        <topology evidence="1">Multi-pass membrane protein</topology>
    </subcellularLocation>
</comment>
<feature type="transmembrane region" description="Helical" evidence="6">
    <location>
        <begin position="179"/>
        <end position="199"/>
    </location>
</feature>
<name>A0A6J4KWW0_9ACTN</name>
<dbReference type="GO" id="GO:0016020">
    <property type="term" value="C:membrane"/>
    <property type="evidence" value="ECO:0007669"/>
    <property type="project" value="UniProtKB-SubCell"/>
</dbReference>
<accession>A0A6J4KWW0</accession>
<proteinExistence type="predicted"/>
<dbReference type="EMBL" id="CADCUG010000016">
    <property type="protein sequence ID" value="CAA9317100.1"/>
    <property type="molecule type" value="Genomic_DNA"/>
</dbReference>
<feature type="binding site" evidence="5">
    <location>
        <position position="212"/>
    </location>
    <ligand>
        <name>Zn(2+)</name>
        <dbReference type="ChEBI" id="CHEBI:29105"/>
    </ligand>
</feature>
<evidence type="ECO:0000256" key="1">
    <source>
        <dbReference type="ARBA" id="ARBA00004141"/>
    </source>
</evidence>
<keyword evidence="5" id="KW-0862">Zinc</keyword>
<evidence type="ECO:0000256" key="4">
    <source>
        <dbReference type="ARBA" id="ARBA00023136"/>
    </source>
</evidence>
<keyword evidence="2 6" id="KW-0812">Transmembrane</keyword>
<evidence type="ECO:0000256" key="5">
    <source>
        <dbReference type="PIRSR" id="PIRSR604254-1"/>
    </source>
</evidence>
<keyword evidence="5" id="KW-0479">Metal-binding</keyword>
<dbReference type="PANTHER" id="PTHR20855:SF3">
    <property type="entry name" value="LD03007P"/>
    <property type="match status" value="1"/>
</dbReference>
<feature type="transmembrane region" description="Helical" evidence="6">
    <location>
        <begin position="151"/>
        <end position="167"/>
    </location>
</feature>
<feature type="transmembrane region" description="Helical" evidence="6">
    <location>
        <begin position="62"/>
        <end position="82"/>
    </location>
</feature>
<dbReference type="AlphaFoldDB" id="A0A6J4KWW0"/>
<feature type="transmembrane region" description="Helical" evidence="6">
    <location>
        <begin position="126"/>
        <end position="145"/>
    </location>
</feature>
<reference evidence="7" key="1">
    <citation type="submission" date="2020-02" db="EMBL/GenBank/DDBJ databases">
        <authorList>
            <person name="Meier V. D."/>
        </authorList>
    </citation>
    <scope>NUCLEOTIDE SEQUENCE</scope>
    <source>
        <strain evidence="7">AVDCRST_MAG29</strain>
    </source>
</reference>
<dbReference type="InterPro" id="IPR004254">
    <property type="entry name" value="AdipoR/HlyIII-related"/>
</dbReference>
<feature type="binding site" evidence="5">
    <location>
        <position position="216"/>
    </location>
    <ligand>
        <name>Zn(2+)</name>
        <dbReference type="ChEBI" id="CHEBI:29105"/>
    </ligand>
</feature>
<evidence type="ECO:0000256" key="3">
    <source>
        <dbReference type="ARBA" id="ARBA00022989"/>
    </source>
</evidence>
<feature type="transmembrane region" description="Helical" evidence="6">
    <location>
        <begin position="102"/>
        <end position="119"/>
    </location>
</feature>
<keyword evidence="3 6" id="KW-1133">Transmembrane helix</keyword>
<keyword evidence="4 6" id="KW-0472">Membrane</keyword>
<protein>
    <submittedName>
        <fullName evidence="7">FIG01964566: Predicted membrane protein, hemolysin III homolog</fullName>
    </submittedName>
</protein>